<dbReference type="eggNOG" id="COG0768">
    <property type="taxonomic scope" value="Bacteria"/>
</dbReference>
<dbReference type="GO" id="GO:0008658">
    <property type="term" value="F:penicillin binding"/>
    <property type="evidence" value="ECO:0007669"/>
    <property type="project" value="InterPro"/>
</dbReference>
<dbReference type="Gene3D" id="3.30.450.330">
    <property type="match status" value="1"/>
</dbReference>
<evidence type="ECO:0000256" key="1">
    <source>
        <dbReference type="ARBA" id="ARBA00004370"/>
    </source>
</evidence>
<dbReference type="Pfam" id="PF00905">
    <property type="entry name" value="Transpeptidase"/>
    <property type="match status" value="1"/>
</dbReference>
<evidence type="ECO:0000256" key="3">
    <source>
        <dbReference type="ARBA" id="ARBA00023136"/>
    </source>
</evidence>
<reference evidence="5 6" key="1">
    <citation type="submission" date="2007-01" db="EMBL/GenBank/DDBJ databases">
        <authorList>
            <person name="Haygood M."/>
            <person name="Podell S."/>
            <person name="Anderson C."/>
            <person name="Hopkinson B."/>
            <person name="Roe K."/>
            <person name="Barbeau K."/>
            <person name="Gaasterland T."/>
            <person name="Ferriera S."/>
            <person name="Johnson J."/>
            <person name="Kravitz S."/>
            <person name="Beeson K."/>
            <person name="Sutton G."/>
            <person name="Rogers Y.-H."/>
            <person name="Friedman R."/>
            <person name="Frazier M."/>
            <person name="Venter J.C."/>
        </authorList>
    </citation>
    <scope>NUCLEOTIDE SEQUENCE [LARGE SCALE GENOMIC DNA]</scope>
    <source>
        <strain evidence="5 6">ATCC 23134</strain>
    </source>
</reference>
<keyword evidence="2" id="KW-0121">Carboxypeptidase</keyword>
<keyword evidence="6" id="KW-1185">Reference proteome</keyword>
<keyword evidence="2" id="KW-0645">Protease</keyword>
<dbReference type="Gene3D" id="3.40.710.10">
    <property type="entry name" value="DD-peptidase/beta-lactamase superfamily"/>
    <property type="match status" value="1"/>
</dbReference>
<evidence type="ECO:0000313" key="6">
    <source>
        <dbReference type="Proteomes" id="UP000004095"/>
    </source>
</evidence>
<comment type="subcellular location">
    <subcellularLocation>
        <location evidence="1">Membrane</location>
    </subcellularLocation>
</comment>
<organism evidence="5 6">
    <name type="scientific">Microscilla marina ATCC 23134</name>
    <dbReference type="NCBI Taxonomy" id="313606"/>
    <lineage>
        <taxon>Bacteria</taxon>
        <taxon>Pseudomonadati</taxon>
        <taxon>Bacteroidota</taxon>
        <taxon>Cytophagia</taxon>
        <taxon>Cytophagales</taxon>
        <taxon>Microscillaceae</taxon>
        <taxon>Microscilla</taxon>
    </lineage>
</organism>
<dbReference type="InterPro" id="IPR005311">
    <property type="entry name" value="PBP_dimer"/>
</dbReference>
<accession>A1ZKQ3</accession>
<proteinExistence type="predicted"/>
<dbReference type="SUPFAM" id="SSF54184">
    <property type="entry name" value="Penicillin-binding protein 2x (pbp-2x), c-terminal domain"/>
    <property type="match status" value="1"/>
</dbReference>
<dbReference type="SUPFAM" id="SSF56519">
    <property type="entry name" value="Penicillin binding protein dimerisation domain"/>
    <property type="match status" value="1"/>
</dbReference>
<dbReference type="EMBL" id="AAWS01000013">
    <property type="protein sequence ID" value="EAY28869.1"/>
    <property type="molecule type" value="Genomic_DNA"/>
</dbReference>
<dbReference type="Pfam" id="PF03793">
    <property type="entry name" value="PASTA"/>
    <property type="match status" value="1"/>
</dbReference>
<name>A1ZKQ3_MICM2</name>
<dbReference type="GO" id="GO:0004180">
    <property type="term" value="F:carboxypeptidase activity"/>
    <property type="evidence" value="ECO:0007669"/>
    <property type="project" value="UniProtKB-KW"/>
</dbReference>
<evidence type="ECO:0000313" key="5">
    <source>
        <dbReference type="EMBL" id="EAY28869.1"/>
    </source>
</evidence>
<feature type="domain" description="PASTA" evidence="4">
    <location>
        <begin position="643"/>
        <end position="702"/>
    </location>
</feature>
<keyword evidence="2" id="KW-0378">Hydrolase</keyword>
<dbReference type="Proteomes" id="UP000004095">
    <property type="component" value="Unassembled WGS sequence"/>
</dbReference>
<comment type="caution">
    <text evidence="5">The sequence shown here is derived from an EMBL/GenBank/DDBJ whole genome shotgun (WGS) entry which is preliminary data.</text>
</comment>
<dbReference type="PANTHER" id="PTHR30627:SF1">
    <property type="entry name" value="PEPTIDOGLYCAN D,D-TRANSPEPTIDASE FTSI"/>
    <property type="match status" value="1"/>
</dbReference>
<dbReference type="InterPro" id="IPR036138">
    <property type="entry name" value="PBP_dimer_sf"/>
</dbReference>
<keyword evidence="3" id="KW-0472">Membrane</keyword>
<dbReference type="PANTHER" id="PTHR30627">
    <property type="entry name" value="PEPTIDOGLYCAN D,D-TRANSPEPTIDASE"/>
    <property type="match status" value="1"/>
</dbReference>
<dbReference type="InterPro" id="IPR012338">
    <property type="entry name" value="Beta-lactam/transpept-like"/>
</dbReference>
<dbReference type="InterPro" id="IPR050515">
    <property type="entry name" value="Beta-lactam/transpept"/>
</dbReference>
<protein>
    <submittedName>
        <fullName evidence="5">Penicillin-binding protein</fullName>
    </submittedName>
</protein>
<dbReference type="InterPro" id="IPR005543">
    <property type="entry name" value="PASTA_dom"/>
</dbReference>
<evidence type="ECO:0000259" key="4">
    <source>
        <dbReference type="PROSITE" id="PS51178"/>
    </source>
</evidence>
<dbReference type="Gene3D" id="3.90.1310.10">
    <property type="entry name" value="Penicillin-binding protein 2a (Domain 2)"/>
    <property type="match status" value="1"/>
</dbReference>
<gene>
    <name evidence="5" type="ORF">M23134_00022</name>
</gene>
<dbReference type="Pfam" id="PF03717">
    <property type="entry name" value="PBP_dimer"/>
    <property type="match status" value="1"/>
</dbReference>
<dbReference type="SUPFAM" id="SSF56601">
    <property type="entry name" value="beta-lactamase/transpeptidase-like"/>
    <property type="match status" value="1"/>
</dbReference>
<dbReference type="PROSITE" id="PS51178">
    <property type="entry name" value="PASTA"/>
    <property type="match status" value="1"/>
</dbReference>
<evidence type="ECO:0000256" key="2">
    <source>
        <dbReference type="ARBA" id="ARBA00022645"/>
    </source>
</evidence>
<dbReference type="GO" id="GO:0005886">
    <property type="term" value="C:plasma membrane"/>
    <property type="evidence" value="ECO:0007669"/>
    <property type="project" value="TreeGrafter"/>
</dbReference>
<dbReference type="GO" id="GO:0071555">
    <property type="term" value="P:cell wall organization"/>
    <property type="evidence" value="ECO:0007669"/>
    <property type="project" value="TreeGrafter"/>
</dbReference>
<dbReference type="AlphaFoldDB" id="A1ZKQ3"/>
<dbReference type="SMART" id="SM00740">
    <property type="entry name" value="PASTA"/>
    <property type="match status" value="1"/>
</dbReference>
<sequence>MIRVQLSFLAVIVVSTAIIAKVVYIQFVEEDKWQKIAKENALDYKVTKAIRGDIYAENDALLATSVPSFKLSFDPMIAADSVYKNGIAVLCDSLSKHFKDKTSEEYYRKINDARLAKRRYLVLTNRPINYYEQQRLAKWPIFNQGQRRGGVLFEKISKRTYPFGDLAERLIGRIDEKGSGIVGLEKSFNDTLAGINGEALYQKIAGGDWKPIQTNSRIRPIDGYDIYSSIDVNMQEMASNALENRVITTDADFGCVVIMDVKTGYVKAMANLSRTKEDSTFSERYNYAIGDYGSIDPGSTFKLASALALFQHTDVKLNDTVETGNRRFRYADAVMTDDGPGGRLTVQQAFEYSSNIGVSKLMNKYFNQTDPQRNLLIDYFEKLWLAKPLNFQIVGEAQPIIKRPTDPTWSGVTIPWLSIGYECKVSPLQILTLYNGIANNGKLMKPQIVKEIRKADRRIKQYVPIILNEQMCSPEALRKAQTILRGVVQRGTARSINSRAYQIAGKTGTSQKVVNRGGRKRYVKQYKTSFVGYFPADNPKYSCIVVIDNPRRGKRSGGGIAAPVFRKIADQLHARDVEMRQMSSSGSFTMADVSNFPRKHIGHKKDLNVIAKELNVVTVDSSGTMDWVRPFRRKLAVQWKKHRLSSKGVPNVIGMTLRDALYVLENRKMKVSFAGRGRVKSQSVMPGASIPSDGKILLILKK</sequence>
<dbReference type="InterPro" id="IPR001460">
    <property type="entry name" value="PCN-bd_Tpept"/>
</dbReference>
<dbReference type="CDD" id="cd06575">
    <property type="entry name" value="PASTA_Pbp2x-like_2"/>
    <property type="match status" value="1"/>
</dbReference>